<sequence length="409" mass="46334">MASPFYSGYWNHPNEPRYSPSSIPLKRKPETASPKVISIPVHFVDSKNNRVKTGLNRSDAALRIQKVFRGFLLRRSVDRIVKIKNEVEEIERRIAKKETVELIRKDSKERLRINETLMALLFKLDSVRGIDFGVRDLRKRVIKKAIALQEKVDALVELPSQSSHEENEAVVDKDDSPVCDEEMPIENPPAAISADIMPIENAPAAMSNDDMPIENHVMPIENPSAAISAEDMPIENDVMPIEVSPAAASVDNMPIENEEMPIEDVIDSMDQSQDFEEEGNCVVKEVIEDCNTMNSKTEMQMQMHDEEADDCSEGVQPQAEEDTGEVTMGDHEKTVIEEAGEKKSNEDLQSQMIRMMSELVEKNEQQTRMINSLTHRVGQLEKAFLCDKLRRSNKKKKRQHDAAADEKQP</sequence>
<evidence type="ECO:0000256" key="3">
    <source>
        <dbReference type="SAM" id="Coils"/>
    </source>
</evidence>
<keyword evidence="3" id="KW-0175">Coiled coil</keyword>
<dbReference type="Pfam" id="PF02179">
    <property type="entry name" value="BAG"/>
    <property type="match status" value="1"/>
</dbReference>
<dbReference type="GO" id="GO:0006457">
    <property type="term" value="P:protein folding"/>
    <property type="evidence" value="ECO:0007669"/>
    <property type="project" value="TreeGrafter"/>
</dbReference>
<evidence type="ECO:0000313" key="6">
    <source>
        <dbReference type="EMBL" id="KZM87516.1"/>
    </source>
</evidence>
<keyword evidence="8" id="KW-1185">Reference proteome</keyword>
<dbReference type="EMBL" id="LNRQ01000007">
    <property type="protein sequence ID" value="KZM87516.1"/>
    <property type="molecule type" value="Genomic_DNA"/>
</dbReference>
<feature type="domain" description="BAG" evidence="5">
    <location>
        <begin position="79"/>
        <end position="156"/>
    </location>
</feature>
<evidence type="ECO:0000256" key="1">
    <source>
        <dbReference type="ARBA" id="ARBA00022860"/>
    </source>
</evidence>
<dbReference type="InterPro" id="IPR000048">
    <property type="entry name" value="IQ_motif_EF-hand-BS"/>
</dbReference>
<feature type="coiled-coil region" evidence="3">
    <location>
        <begin position="73"/>
        <end position="100"/>
    </location>
</feature>
<dbReference type="GO" id="GO:0051087">
    <property type="term" value="F:protein-folding chaperone binding"/>
    <property type="evidence" value="ECO:0007669"/>
    <property type="project" value="InterPro"/>
</dbReference>
<proteinExistence type="predicted"/>
<reference evidence="7" key="2">
    <citation type="submission" date="2022-03" db="EMBL/GenBank/DDBJ databases">
        <title>Draft title - Genomic analysis of global carrot germplasm unveils the trajectory of domestication and the origin of high carotenoid orange carrot.</title>
        <authorList>
            <person name="Iorizzo M."/>
            <person name="Ellison S."/>
            <person name="Senalik D."/>
            <person name="Macko-Podgorni A."/>
            <person name="Grzebelus D."/>
            <person name="Bostan H."/>
            <person name="Rolling W."/>
            <person name="Curaba J."/>
            <person name="Simon P."/>
        </authorList>
    </citation>
    <scope>NUCLEOTIDE SEQUENCE</scope>
    <source>
        <tissue evidence="7">Leaf</tissue>
    </source>
</reference>
<dbReference type="PROSITE" id="PS50096">
    <property type="entry name" value="IQ"/>
    <property type="match status" value="1"/>
</dbReference>
<evidence type="ECO:0000259" key="5">
    <source>
        <dbReference type="PROSITE" id="PS51035"/>
    </source>
</evidence>
<gene>
    <name evidence="6" type="ORF">DCAR_024650</name>
    <name evidence="7" type="ORF">DCAR_0728327</name>
</gene>
<dbReference type="SUPFAM" id="SSF63491">
    <property type="entry name" value="BAG domain"/>
    <property type="match status" value="1"/>
</dbReference>
<evidence type="ECO:0000256" key="2">
    <source>
        <dbReference type="ARBA" id="ARBA00023186"/>
    </source>
</evidence>
<dbReference type="InterPro" id="IPR040400">
    <property type="entry name" value="BAG5/6/7/8"/>
</dbReference>
<dbReference type="SMART" id="SM00264">
    <property type="entry name" value="BAG"/>
    <property type="match status" value="1"/>
</dbReference>
<dbReference type="GO" id="GO:0009506">
    <property type="term" value="C:plasmodesma"/>
    <property type="evidence" value="ECO:0007669"/>
    <property type="project" value="TreeGrafter"/>
</dbReference>
<evidence type="ECO:0000313" key="7">
    <source>
        <dbReference type="EMBL" id="WOH08876.1"/>
    </source>
</evidence>
<name>A0A164TH44_DAUCS</name>
<evidence type="ECO:0000256" key="4">
    <source>
        <dbReference type="SAM" id="MobiDB-lite"/>
    </source>
</evidence>
<dbReference type="STRING" id="79200.A0A164TH44"/>
<protein>
    <recommendedName>
        <fullName evidence="5">BAG domain-containing protein</fullName>
    </recommendedName>
</protein>
<reference evidence="6" key="1">
    <citation type="journal article" date="2016" name="Nat. Genet.">
        <title>A high-quality carrot genome assembly provides new insights into carotenoid accumulation and asterid genome evolution.</title>
        <authorList>
            <person name="Iorizzo M."/>
            <person name="Ellison S."/>
            <person name="Senalik D."/>
            <person name="Zeng P."/>
            <person name="Satapoomin P."/>
            <person name="Huang J."/>
            <person name="Bowman M."/>
            <person name="Iovene M."/>
            <person name="Sanseverino W."/>
            <person name="Cavagnaro P."/>
            <person name="Yildiz M."/>
            <person name="Macko-Podgorni A."/>
            <person name="Moranska E."/>
            <person name="Grzebelus E."/>
            <person name="Grzebelus D."/>
            <person name="Ashrafi H."/>
            <person name="Zheng Z."/>
            <person name="Cheng S."/>
            <person name="Spooner D."/>
            <person name="Van Deynze A."/>
            <person name="Simon P."/>
        </authorList>
    </citation>
    <scope>NUCLEOTIDE SEQUENCE [LARGE SCALE GENOMIC DNA]</scope>
    <source>
        <tissue evidence="6">Leaf</tissue>
    </source>
</reference>
<evidence type="ECO:0000313" key="8">
    <source>
        <dbReference type="Proteomes" id="UP000077755"/>
    </source>
</evidence>
<accession>A0A164TH44</accession>
<dbReference type="OMA" id="DSYLVKC"/>
<dbReference type="Gene3D" id="1.20.58.120">
    <property type="entry name" value="BAG domain"/>
    <property type="match status" value="1"/>
</dbReference>
<dbReference type="PROSITE" id="PS51035">
    <property type="entry name" value="BAG"/>
    <property type="match status" value="1"/>
</dbReference>
<feature type="region of interest" description="Disordered" evidence="4">
    <location>
        <begin position="388"/>
        <end position="409"/>
    </location>
</feature>
<dbReference type="Gramene" id="KZM87516">
    <property type="protein sequence ID" value="KZM87516"/>
    <property type="gene ID" value="DCAR_024650"/>
</dbReference>
<dbReference type="Proteomes" id="UP000077755">
    <property type="component" value="Chromosome 7"/>
</dbReference>
<dbReference type="KEGG" id="dcr:108194731"/>
<dbReference type="AlphaFoldDB" id="A0A164TH44"/>
<keyword evidence="2" id="KW-0143">Chaperone</keyword>
<dbReference type="GO" id="GO:0005516">
    <property type="term" value="F:calmodulin binding"/>
    <property type="evidence" value="ECO:0007669"/>
    <property type="project" value="UniProtKB-KW"/>
</dbReference>
<dbReference type="InterPro" id="IPR036533">
    <property type="entry name" value="BAG_dom_sf"/>
</dbReference>
<dbReference type="InterPro" id="IPR003103">
    <property type="entry name" value="BAG_domain"/>
</dbReference>
<dbReference type="PANTHER" id="PTHR33322">
    <property type="entry name" value="BAG DOMAIN CONTAINING PROTEIN, EXPRESSED"/>
    <property type="match status" value="1"/>
</dbReference>
<dbReference type="OrthoDB" id="1923217at2759"/>
<feature type="compositionally biased region" description="Basic and acidic residues" evidence="4">
    <location>
        <begin position="400"/>
        <end position="409"/>
    </location>
</feature>
<dbReference type="Pfam" id="PF00612">
    <property type="entry name" value="IQ"/>
    <property type="match status" value="1"/>
</dbReference>
<dbReference type="EMBL" id="CP093349">
    <property type="protein sequence ID" value="WOH08876.1"/>
    <property type="molecule type" value="Genomic_DNA"/>
</dbReference>
<dbReference type="PANTHER" id="PTHR33322:SF4">
    <property type="entry name" value="BAG DOMAIN CONTAINING PROTEIN, EXPRESSED"/>
    <property type="match status" value="1"/>
</dbReference>
<keyword evidence="1" id="KW-0112">Calmodulin-binding</keyword>
<organism evidence="6">
    <name type="scientific">Daucus carota subsp. sativus</name>
    <name type="common">Carrot</name>
    <dbReference type="NCBI Taxonomy" id="79200"/>
    <lineage>
        <taxon>Eukaryota</taxon>
        <taxon>Viridiplantae</taxon>
        <taxon>Streptophyta</taxon>
        <taxon>Embryophyta</taxon>
        <taxon>Tracheophyta</taxon>
        <taxon>Spermatophyta</taxon>
        <taxon>Magnoliopsida</taxon>
        <taxon>eudicotyledons</taxon>
        <taxon>Gunneridae</taxon>
        <taxon>Pentapetalae</taxon>
        <taxon>asterids</taxon>
        <taxon>campanulids</taxon>
        <taxon>Apiales</taxon>
        <taxon>Apiaceae</taxon>
        <taxon>Apioideae</taxon>
        <taxon>Scandiceae</taxon>
        <taxon>Daucinae</taxon>
        <taxon>Daucus</taxon>
        <taxon>Daucus sect. Daucus</taxon>
    </lineage>
</organism>